<keyword evidence="4" id="KW-1185">Reference proteome</keyword>
<dbReference type="EMBL" id="CACRYJ010000045">
    <property type="protein sequence ID" value="VZO38139.1"/>
    <property type="molecule type" value="Genomic_DNA"/>
</dbReference>
<dbReference type="Proteomes" id="UP000419743">
    <property type="component" value="Unassembled WGS sequence"/>
</dbReference>
<evidence type="ECO:0000256" key="1">
    <source>
        <dbReference type="ARBA" id="ARBA00023002"/>
    </source>
</evidence>
<organism evidence="3 4">
    <name type="scientific">Occultella aeris</name>
    <dbReference type="NCBI Taxonomy" id="2761496"/>
    <lineage>
        <taxon>Bacteria</taxon>
        <taxon>Bacillati</taxon>
        <taxon>Actinomycetota</taxon>
        <taxon>Actinomycetes</taxon>
        <taxon>Micrococcales</taxon>
        <taxon>Ruaniaceae</taxon>
        <taxon>Occultella</taxon>
    </lineage>
</organism>
<dbReference type="InterPro" id="IPR050564">
    <property type="entry name" value="F420-G6PD/mer"/>
</dbReference>
<gene>
    <name evidence="3" type="primary">fgd1_3</name>
    <name evidence="3" type="ORF">HALOF300_02996</name>
</gene>
<evidence type="ECO:0000313" key="4">
    <source>
        <dbReference type="Proteomes" id="UP000419743"/>
    </source>
</evidence>
<feature type="domain" description="Luciferase-like" evidence="2">
    <location>
        <begin position="7"/>
        <end position="291"/>
    </location>
</feature>
<dbReference type="RefSeq" id="WP_156741714.1">
    <property type="nucleotide sequence ID" value="NZ_CACRYJ010000045.1"/>
</dbReference>
<dbReference type="NCBIfam" id="TIGR03557">
    <property type="entry name" value="F420_G6P_family"/>
    <property type="match status" value="1"/>
</dbReference>
<dbReference type="InterPro" id="IPR011251">
    <property type="entry name" value="Luciferase-like_dom"/>
</dbReference>
<dbReference type="Gene3D" id="3.20.20.30">
    <property type="entry name" value="Luciferase-like domain"/>
    <property type="match status" value="1"/>
</dbReference>
<evidence type="ECO:0000313" key="3">
    <source>
        <dbReference type="EMBL" id="VZO38139.1"/>
    </source>
</evidence>
<dbReference type="Pfam" id="PF00296">
    <property type="entry name" value="Bac_luciferase"/>
    <property type="match status" value="1"/>
</dbReference>
<accession>A0A7M4DLH9</accession>
<name>A0A7M4DLH9_9MICO</name>
<dbReference type="SUPFAM" id="SSF51679">
    <property type="entry name" value="Bacterial luciferase-like"/>
    <property type="match status" value="1"/>
</dbReference>
<proteinExistence type="predicted"/>
<sequence length="323" mass="35235">MTRIGFHASHEQASPRQLLRDVQHAERVGFEMAMCSDHIAPWSSRQGHSGNVWTWLGAALALTSIPVGSLAIPGPRYHPAVLAHQLATLAQMFPHRVWAALGSGEALNEHITGEQWPRKEVRVQRLEESVAIIRSLLAGEEVSRDGPVRVDRARLWDLPEEPPELLAPAISAVSAARVATWADGLLTVVQPVDTLREVVAAYRGAGGRGRLALQLHVSWAPTEQEALALAHDQWRSNVFAPPAPADTATTEAFDAFSDRVPPDSVTETVRVSADLGRHRAWIGEYADLGFDDIYLHHVGQAQDAFLDAFGEQVLPAVSDGGRR</sequence>
<dbReference type="GO" id="GO:0052749">
    <property type="term" value="F:glucose-6-phosphate dehydrogenase (coenzyme F420) activity"/>
    <property type="evidence" value="ECO:0007669"/>
    <property type="project" value="UniProtKB-EC"/>
</dbReference>
<dbReference type="PANTHER" id="PTHR43244:SF1">
    <property type="entry name" value="5,10-METHYLENETETRAHYDROMETHANOPTERIN REDUCTASE"/>
    <property type="match status" value="1"/>
</dbReference>
<dbReference type="EC" id="1.1.98.2" evidence="3"/>
<evidence type="ECO:0000259" key="2">
    <source>
        <dbReference type="Pfam" id="PF00296"/>
    </source>
</evidence>
<dbReference type="GO" id="GO:0016705">
    <property type="term" value="F:oxidoreductase activity, acting on paired donors, with incorporation or reduction of molecular oxygen"/>
    <property type="evidence" value="ECO:0007669"/>
    <property type="project" value="InterPro"/>
</dbReference>
<comment type="caution">
    <text evidence="3">The sequence shown here is derived from an EMBL/GenBank/DDBJ whole genome shotgun (WGS) entry which is preliminary data.</text>
</comment>
<dbReference type="InterPro" id="IPR023907">
    <property type="entry name" value="Non-F420_Flavin_OxRdtase"/>
</dbReference>
<dbReference type="AlphaFoldDB" id="A0A7M4DLH9"/>
<dbReference type="PANTHER" id="PTHR43244">
    <property type="match status" value="1"/>
</dbReference>
<keyword evidence="1 3" id="KW-0560">Oxidoreductase</keyword>
<dbReference type="InterPro" id="IPR036661">
    <property type="entry name" value="Luciferase-like_sf"/>
</dbReference>
<reference evidence="3 4" key="1">
    <citation type="submission" date="2019-11" db="EMBL/GenBank/DDBJ databases">
        <authorList>
            <person name="Criscuolo A."/>
        </authorList>
    </citation>
    <scope>NUCLEOTIDE SEQUENCE [LARGE SCALE GENOMIC DNA]</scope>
    <source>
        <strain evidence="3">CIP111667</strain>
    </source>
</reference>
<protein>
    <submittedName>
        <fullName evidence="3">F420-dependent glucose-6-phosphate dehydrogenase</fullName>
        <ecNumber evidence="3">1.1.98.2</ecNumber>
    </submittedName>
</protein>
<dbReference type="NCBIfam" id="TIGR03885">
    <property type="entry name" value="flavin_revert"/>
    <property type="match status" value="1"/>
</dbReference>
<dbReference type="InterPro" id="IPR019945">
    <property type="entry name" value="F420_G6P_DH-rel"/>
</dbReference>